<dbReference type="InterPro" id="IPR000595">
    <property type="entry name" value="cNMP-bd_dom"/>
</dbReference>
<dbReference type="PANTHER" id="PTHR43080">
    <property type="entry name" value="CBS DOMAIN-CONTAINING PROTEIN CBSX3, MITOCHONDRIAL"/>
    <property type="match status" value="1"/>
</dbReference>
<dbReference type="EMBL" id="JWJD01000002">
    <property type="protein sequence ID" value="KIH77061.1"/>
    <property type="molecule type" value="Genomic_DNA"/>
</dbReference>
<organism evidence="5 6">
    <name type="scientific">Geoalkalibacter ferrihydriticus DSM 17813</name>
    <dbReference type="NCBI Taxonomy" id="1121915"/>
    <lineage>
        <taxon>Bacteria</taxon>
        <taxon>Pseudomonadati</taxon>
        <taxon>Thermodesulfobacteriota</taxon>
        <taxon>Desulfuromonadia</taxon>
        <taxon>Desulfuromonadales</taxon>
        <taxon>Geoalkalibacteraceae</taxon>
        <taxon>Geoalkalibacter</taxon>
    </lineage>
</organism>
<evidence type="ECO:0000259" key="3">
    <source>
        <dbReference type="PROSITE" id="PS50042"/>
    </source>
</evidence>
<dbReference type="GO" id="GO:0008773">
    <property type="term" value="F:[protein-PII] uridylyltransferase activity"/>
    <property type="evidence" value="ECO:0007669"/>
    <property type="project" value="InterPro"/>
</dbReference>
<dbReference type="PROSITE" id="PS50042">
    <property type="entry name" value="CNMP_BINDING_3"/>
    <property type="match status" value="1"/>
</dbReference>
<dbReference type="Pfam" id="PF00027">
    <property type="entry name" value="cNMP_binding"/>
    <property type="match status" value="1"/>
</dbReference>
<proteinExistence type="predicted"/>
<evidence type="ECO:0000259" key="4">
    <source>
        <dbReference type="PROSITE" id="PS51371"/>
    </source>
</evidence>
<comment type="caution">
    <text evidence="5">The sequence shown here is derived from an EMBL/GenBank/DDBJ whole genome shotgun (WGS) entry which is preliminary data.</text>
</comment>
<dbReference type="SMART" id="SM00100">
    <property type="entry name" value="cNMP"/>
    <property type="match status" value="1"/>
</dbReference>
<dbReference type="InterPro" id="IPR043519">
    <property type="entry name" value="NT_sf"/>
</dbReference>
<dbReference type="Pfam" id="PF10335">
    <property type="entry name" value="DUF294_C"/>
    <property type="match status" value="1"/>
</dbReference>
<dbReference type="AlphaFoldDB" id="A0A0C2HJ30"/>
<gene>
    <name evidence="5" type="ORF">GFER_08455</name>
</gene>
<evidence type="ECO:0000313" key="6">
    <source>
        <dbReference type="Proteomes" id="UP000035068"/>
    </source>
</evidence>
<dbReference type="CDD" id="cd00038">
    <property type="entry name" value="CAP_ED"/>
    <property type="match status" value="1"/>
</dbReference>
<keyword evidence="6" id="KW-1185">Reference proteome</keyword>
<dbReference type="PROSITE" id="PS51371">
    <property type="entry name" value="CBS"/>
    <property type="match status" value="2"/>
</dbReference>
<dbReference type="InterPro" id="IPR005105">
    <property type="entry name" value="GlnD_Uridyltrans_N"/>
</dbReference>
<dbReference type="CDD" id="cd05401">
    <property type="entry name" value="NT_GlnE_GlnD_like"/>
    <property type="match status" value="1"/>
</dbReference>
<dbReference type="Gene3D" id="3.10.580.10">
    <property type="entry name" value="CBS-domain"/>
    <property type="match status" value="1"/>
</dbReference>
<dbReference type="InterPro" id="IPR051257">
    <property type="entry name" value="Diverse_CBS-Domain"/>
</dbReference>
<dbReference type="SUPFAM" id="SSF51206">
    <property type="entry name" value="cAMP-binding domain-like"/>
    <property type="match status" value="1"/>
</dbReference>
<dbReference type="Gene3D" id="2.60.120.10">
    <property type="entry name" value="Jelly Rolls"/>
    <property type="match status" value="1"/>
</dbReference>
<sequence length="637" mass="72848">MGLSKQLQDSELFTHLPAVLFQELQQQATHRSYPPNTYIFQQDEPPTGYLYVIKEGLIEITVLSPGGVEMVVDYRKEGQFFGATPIFTDEPYSGAARTVRRTDCFLIPAQIIRKAEREYPQISEYFTRIVLSRVRHLYSEIVSDHSHKALTQMEAYPFKKRLSEIMSTPAITCRPENNTREVARRLTESAISAILVLDEGERLQGIITERDLVSKVLAPEDTNPATLTAREVMTPQVLGLPPETYMFEAMAFMTAHRLRHLPVLDRDEVVGIVTLRDLMRFRSQKAMLLVGSARQAQDFASLAAVRREIATVARTLLSETRATPDVMEILSYIHHTIIRRTFDLCLAQMKAQGQEPPDIRYCFLIMGSGGRREMLLNPDQDNGFIFEDFPDERLAEVEAFFIPFAEKLVHALDTVGYPLCSGKVMVNNPIWRGRLCDWQVRINDWVNEPEPQKVRYSSIFFDFVPMAGDGTLAQDLREIVHQQIRSFQGFLYHMMSLDLRYRVPVGLLGRFILEKSGPHKGELSVKHGGTVYIVDCIRMFALEREISEITTFDRLDALVKRNVFASETAEHIRAAFEALSFLRLRNEIANIEQGRPPSHHLNPHSLSKTEQDLLRESFNAVSKLQDATKRHFARTPF</sequence>
<accession>A0A0C2HJ30</accession>
<name>A0A0C2HJ30_9BACT</name>
<dbReference type="Pfam" id="PF00571">
    <property type="entry name" value="CBS"/>
    <property type="match status" value="2"/>
</dbReference>
<protein>
    <submittedName>
        <fullName evidence="5">Cyclic nucleotide-binding protein</fullName>
    </submittedName>
</protein>
<dbReference type="Proteomes" id="UP000035068">
    <property type="component" value="Unassembled WGS sequence"/>
</dbReference>
<dbReference type="SUPFAM" id="SSF81301">
    <property type="entry name" value="Nucleotidyltransferase"/>
    <property type="match status" value="1"/>
</dbReference>
<dbReference type="Pfam" id="PF03445">
    <property type="entry name" value="DUF294"/>
    <property type="match status" value="1"/>
</dbReference>
<dbReference type="RefSeq" id="WP_040098327.1">
    <property type="nucleotide sequence ID" value="NZ_JWJD01000002.1"/>
</dbReference>
<dbReference type="SMART" id="SM00116">
    <property type="entry name" value="CBS"/>
    <property type="match status" value="2"/>
</dbReference>
<dbReference type="SUPFAM" id="SSF54631">
    <property type="entry name" value="CBS-domain pair"/>
    <property type="match status" value="1"/>
</dbReference>
<keyword evidence="1 2" id="KW-0129">CBS domain</keyword>
<evidence type="ECO:0000256" key="1">
    <source>
        <dbReference type="ARBA" id="ARBA00023122"/>
    </source>
</evidence>
<evidence type="ECO:0000313" key="5">
    <source>
        <dbReference type="EMBL" id="KIH77061.1"/>
    </source>
</evidence>
<feature type="domain" description="Cyclic nucleotide-binding" evidence="3">
    <location>
        <begin position="12"/>
        <end position="114"/>
    </location>
</feature>
<dbReference type="InterPro" id="IPR046342">
    <property type="entry name" value="CBS_dom_sf"/>
</dbReference>
<reference evidence="5 6" key="1">
    <citation type="submission" date="2014-12" db="EMBL/GenBank/DDBJ databases">
        <title>Genomes of Geoalkalibacter ferrihydriticus and Geoalkalibacter subterraneus, two haloalkaliphilic metal-reducing members of the Geobacteraceae.</title>
        <authorList>
            <person name="Badalamenti J.P."/>
            <person name="Torres C.I."/>
            <person name="Krajmalnik-Brown R."/>
            <person name="Bond D.R."/>
        </authorList>
    </citation>
    <scope>NUCLEOTIDE SEQUENCE [LARGE SCALE GENOMIC DNA]</scope>
    <source>
        <strain evidence="5 6">DSM 17813</strain>
    </source>
</reference>
<evidence type="ECO:0000256" key="2">
    <source>
        <dbReference type="PROSITE-ProRule" id="PRU00703"/>
    </source>
</evidence>
<dbReference type="PANTHER" id="PTHR43080:SF2">
    <property type="entry name" value="CBS DOMAIN-CONTAINING PROTEIN"/>
    <property type="match status" value="1"/>
</dbReference>
<dbReference type="InterPro" id="IPR000644">
    <property type="entry name" value="CBS_dom"/>
</dbReference>
<dbReference type="InterPro" id="IPR018821">
    <property type="entry name" value="DUF294_put_nucleoTrafse_sb-bd"/>
</dbReference>
<dbReference type="InterPro" id="IPR018490">
    <property type="entry name" value="cNMP-bd_dom_sf"/>
</dbReference>
<feature type="domain" description="CBS" evidence="4">
    <location>
        <begin position="166"/>
        <end position="222"/>
    </location>
</feature>
<feature type="domain" description="CBS" evidence="4">
    <location>
        <begin position="233"/>
        <end position="289"/>
    </location>
</feature>
<dbReference type="InterPro" id="IPR014710">
    <property type="entry name" value="RmlC-like_jellyroll"/>
</dbReference>